<keyword evidence="2" id="KW-1133">Transmembrane helix</keyword>
<dbReference type="RefSeq" id="WP_168487906.1">
    <property type="nucleotide sequence ID" value="NZ_JAAZSQ010000018.1"/>
</dbReference>
<feature type="region of interest" description="Disordered" evidence="1">
    <location>
        <begin position="16"/>
        <end position="40"/>
    </location>
</feature>
<feature type="transmembrane region" description="Helical" evidence="2">
    <location>
        <begin position="125"/>
        <end position="149"/>
    </location>
</feature>
<gene>
    <name evidence="3" type="ORF">HGG74_15845</name>
</gene>
<keyword evidence="2" id="KW-0812">Transmembrane</keyword>
<dbReference type="AlphaFoldDB" id="A0A7X6HHR1"/>
<reference evidence="3 4" key="1">
    <citation type="submission" date="2020-04" db="EMBL/GenBank/DDBJ databases">
        <title>Arthrobacter sp. nov.</title>
        <authorList>
            <person name="Liu S."/>
        </authorList>
    </citation>
    <scope>NUCLEOTIDE SEQUENCE [LARGE SCALE GENOMIC DNA]</scope>
    <source>
        <strain evidence="3 4">E918</strain>
    </source>
</reference>
<evidence type="ECO:0000313" key="3">
    <source>
        <dbReference type="EMBL" id="NKX55982.1"/>
    </source>
</evidence>
<sequence length="241" mass="26587">MTIRSEYLLADGSPRYGIRTQDAAPTPSAPKAALSGRAPAEEAARLDLHQLAMAASLRSLRPTADNEAELLAALRTDNPKEHAEALKAAAEHLDSPRRWHRAASGPFWERHVKGMLKTSNGAVRFLPPALGLVAFLLGLPALILVMAFSGTEPSVGLPVTVMYLFFGSRAVNSLLKKRRFPERYRISRYLVEGLHQDVTDATLVHILRRDGREIDPAAERAALRGWNRLKDTAEKVADIYH</sequence>
<dbReference type="EMBL" id="JAAZSQ010000018">
    <property type="protein sequence ID" value="NKX55982.1"/>
    <property type="molecule type" value="Genomic_DNA"/>
</dbReference>
<name>A0A7X6HHR1_9MICC</name>
<evidence type="ECO:0000256" key="2">
    <source>
        <dbReference type="SAM" id="Phobius"/>
    </source>
</evidence>
<protein>
    <submittedName>
        <fullName evidence="3">Uncharacterized protein</fullName>
    </submittedName>
</protein>
<comment type="caution">
    <text evidence="3">The sequence shown here is derived from an EMBL/GenBank/DDBJ whole genome shotgun (WGS) entry which is preliminary data.</text>
</comment>
<dbReference type="Proteomes" id="UP000544090">
    <property type="component" value="Unassembled WGS sequence"/>
</dbReference>
<keyword evidence="4" id="KW-1185">Reference proteome</keyword>
<proteinExistence type="predicted"/>
<evidence type="ECO:0000313" key="4">
    <source>
        <dbReference type="Proteomes" id="UP000544090"/>
    </source>
</evidence>
<feature type="transmembrane region" description="Helical" evidence="2">
    <location>
        <begin position="155"/>
        <end position="175"/>
    </location>
</feature>
<organism evidence="3 4">
    <name type="scientific">Arthrobacter mobilis</name>
    <dbReference type="NCBI Taxonomy" id="2724944"/>
    <lineage>
        <taxon>Bacteria</taxon>
        <taxon>Bacillati</taxon>
        <taxon>Actinomycetota</taxon>
        <taxon>Actinomycetes</taxon>
        <taxon>Micrococcales</taxon>
        <taxon>Micrococcaceae</taxon>
        <taxon>Arthrobacter</taxon>
    </lineage>
</organism>
<keyword evidence="2" id="KW-0472">Membrane</keyword>
<evidence type="ECO:0000256" key="1">
    <source>
        <dbReference type="SAM" id="MobiDB-lite"/>
    </source>
</evidence>
<accession>A0A7X6HHR1</accession>